<reference evidence="1" key="1">
    <citation type="submission" date="2021-06" db="EMBL/GenBank/DDBJ databases">
        <authorList>
            <person name="Kallberg Y."/>
            <person name="Tangrot J."/>
            <person name="Rosling A."/>
        </authorList>
    </citation>
    <scope>NUCLEOTIDE SEQUENCE</scope>
    <source>
        <strain evidence="1">CL551</strain>
    </source>
</reference>
<protein>
    <submittedName>
        <fullName evidence="1">114_t:CDS:1</fullName>
    </submittedName>
</protein>
<keyword evidence="2" id="KW-1185">Reference proteome</keyword>
<evidence type="ECO:0000313" key="1">
    <source>
        <dbReference type="EMBL" id="CAG8507599.1"/>
    </source>
</evidence>
<proteinExistence type="predicted"/>
<organism evidence="1 2">
    <name type="scientific">Acaulospora morrowiae</name>
    <dbReference type="NCBI Taxonomy" id="94023"/>
    <lineage>
        <taxon>Eukaryota</taxon>
        <taxon>Fungi</taxon>
        <taxon>Fungi incertae sedis</taxon>
        <taxon>Mucoromycota</taxon>
        <taxon>Glomeromycotina</taxon>
        <taxon>Glomeromycetes</taxon>
        <taxon>Diversisporales</taxon>
        <taxon>Acaulosporaceae</taxon>
        <taxon>Acaulospora</taxon>
    </lineage>
</organism>
<dbReference type="SUPFAM" id="SSF81383">
    <property type="entry name" value="F-box domain"/>
    <property type="match status" value="1"/>
</dbReference>
<gene>
    <name evidence="1" type="ORF">AMORRO_LOCUS3566</name>
</gene>
<dbReference type="InterPro" id="IPR036047">
    <property type="entry name" value="F-box-like_dom_sf"/>
</dbReference>
<sequence>MTLPPECINLILIHLKVDVKTLHSCLLVNRLWCSETVRILWHQPFRHLYTSDCQVEKRILRAENLILTYLSCILYQYNEELVKNSAIPKPVKKPLFNYIQFLKNLDLLDFFAVIQDCTEPRHTLTLEVYRPAISYILLDNLLSKPVGTLVNGHIYTDLLNIMSKLITDYSTGLYRLLLDVEGGEGKKDVFRKIWTIGSSEYQYLMKIINSKGHLSQLTELIMPTRVFNKTEILLALIPVSRNLKKIVVRVDYEINVGCFRNRERDRYIAEQEAKALVDLITAQESLEHLGLHSCVEGLNYLLTSIKSQANTLKYLSFVKVHFYGFETFKHIAPLRNLEQIQFNHCTFGLKDASSPYRFENNFPKLVKLEIQGSTNADYAVEILRSAACGSLNVECEPRNSIFDLEYWFFIYEQKLVYVSEVMKLPIFEI</sequence>
<comment type="caution">
    <text evidence="1">The sequence shown here is derived from an EMBL/GenBank/DDBJ whole genome shotgun (WGS) entry which is preliminary data.</text>
</comment>
<evidence type="ECO:0000313" key="2">
    <source>
        <dbReference type="Proteomes" id="UP000789342"/>
    </source>
</evidence>
<dbReference type="EMBL" id="CAJVPV010001766">
    <property type="protein sequence ID" value="CAG8507599.1"/>
    <property type="molecule type" value="Genomic_DNA"/>
</dbReference>
<dbReference type="AlphaFoldDB" id="A0A9N8ZUX5"/>
<name>A0A9N8ZUX5_9GLOM</name>
<accession>A0A9N8ZUX5</accession>
<dbReference type="Proteomes" id="UP000789342">
    <property type="component" value="Unassembled WGS sequence"/>
</dbReference>
<dbReference type="CDD" id="cd09917">
    <property type="entry name" value="F-box_SF"/>
    <property type="match status" value="1"/>
</dbReference>
<dbReference type="OrthoDB" id="2329418at2759"/>
<dbReference type="SUPFAM" id="SSF52047">
    <property type="entry name" value="RNI-like"/>
    <property type="match status" value="1"/>
</dbReference>